<gene>
    <name evidence="6" type="ORF">D9611_007549</name>
</gene>
<evidence type="ECO:0000256" key="1">
    <source>
        <dbReference type="ARBA" id="ARBA00022553"/>
    </source>
</evidence>
<feature type="region of interest" description="Disordered" evidence="4">
    <location>
        <begin position="403"/>
        <end position="424"/>
    </location>
</feature>
<feature type="compositionally biased region" description="Low complexity" evidence="4">
    <location>
        <begin position="1354"/>
        <end position="1374"/>
    </location>
</feature>
<keyword evidence="2" id="KW-0902">Two-component regulatory system</keyword>
<evidence type="ECO:0000313" key="6">
    <source>
        <dbReference type="EMBL" id="KAF5331699.1"/>
    </source>
</evidence>
<dbReference type="FunFam" id="3.40.50.2300:FF:000146">
    <property type="entry name" value="Putative two-component response regulator SSK1p"/>
    <property type="match status" value="1"/>
</dbReference>
<reference evidence="6 7" key="1">
    <citation type="journal article" date="2020" name="ISME J.">
        <title>Uncovering the hidden diversity of litter-decomposition mechanisms in mushroom-forming fungi.</title>
        <authorList>
            <person name="Floudas D."/>
            <person name="Bentzer J."/>
            <person name="Ahren D."/>
            <person name="Johansson T."/>
            <person name="Persson P."/>
            <person name="Tunlid A."/>
        </authorList>
    </citation>
    <scope>NUCLEOTIDE SEQUENCE [LARGE SCALE GENOMIC DNA]</scope>
    <source>
        <strain evidence="6 7">CBS 175.51</strain>
    </source>
</reference>
<feature type="compositionally biased region" description="Polar residues" evidence="4">
    <location>
        <begin position="994"/>
        <end position="1005"/>
    </location>
</feature>
<feature type="region of interest" description="Disordered" evidence="4">
    <location>
        <begin position="75"/>
        <end position="152"/>
    </location>
</feature>
<feature type="compositionally biased region" description="Polar residues" evidence="4">
    <location>
        <begin position="1419"/>
        <end position="1430"/>
    </location>
</feature>
<organism evidence="6 7">
    <name type="scientific">Ephemerocybe angulata</name>
    <dbReference type="NCBI Taxonomy" id="980116"/>
    <lineage>
        <taxon>Eukaryota</taxon>
        <taxon>Fungi</taxon>
        <taxon>Dikarya</taxon>
        <taxon>Basidiomycota</taxon>
        <taxon>Agaricomycotina</taxon>
        <taxon>Agaricomycetes</taxon>
        <taxon>Agaricomycetidae</taxon>
        <taxon>Agaricales</taxon>
        <taxon>Agaricineae</taxon>
        <taxon>Psathyrellaceae</taxon>
        <taxon>Ephemerocybe</taxon>
    </lineage>
</organism>
<evidence type="ECO:0000256" key="3">
    <source>
        <dbReference type="PROSITE-ProRule" id="PRU00169"/>
    </source>
</evidence>
<dbReference type="PANTHER" id="PTHR45339:SF1">
    <property type="entry name" value="HYBRID SIGNAL TRANSDUCTION HISTIDINE KINASE J"/>
    <property type="match status" value="1"/>
</dbReference>
<feature type="region of interest" description="Disordered" evidence="4">
    <location>
        <begin position="873"/>
        <end position="1082"/>
    </location>
</feature>
<dbReference type="PROSITE" id="PS50110">
    <property type="entry name" value="RESPONSE_REGULATORY"/>
    <property type="match status" value="1"/>
</dbReference>
<dbReference type="EMBL" id="JAACJK010000113">
    <property type="protein sequence ID" value="KAF5331699.1"/>
    <property type="molecule type" value="Genomic_DNA"/>
</dbReference>
<keyword evidence="7" id="KW-1185">Reference proteome</keyword>
<dbReference type="InterPro" id="IPR001789">
    <property type="entry name" value="Sig_transdc_resp-reg_receiver"/>
</dbReference>
<feature type="region of interest" description="Disordered" evidence="4">
    <location>
        <begin position="1282"/>
        <end position="1308"/>
    </location>
</feature>
<feature type="region of interest" description="Disordered" evidence="4">
    <location>
        <begin position="167"/>
        <end position="214"/>
    </location>
</feature>
<dbReference type="OrthoDB" id="21225at2759"/>
<dbReference type="SUPFAM" id="SSF52172">
    <property type="entry name" value="CheY-like"/>
    <property type="match status" value="1"/>
</dbReference>
<accession>A0A8H5BY45</accession>
<feature type="compositionally biased region" description="Polar residues" evidence="4">
    <location>
        <begin position="1046"/>
        <end position="1082"/>
    </location>
</feature>
<evidence type="ECO:0000256" key="2">
    <source>
        <dbReference type="ARBA" id="ARBA00023012"/>
    </source>
</evidence>
<proteinExistence type="predicted"/>
<name>A0A8H5BY45_9AGAR</name>
<feature type="region of interest" description="Disordered" evidence="4">
    <location>
        <begin position="1171"/>
        <end position="1198"/>
    </location>
</feature>
<feature type="compositionally biased region" description="Gly residues" evidence="4">
    <location>
        <begin position="100"/>
        <end position="111"/>
    </location>
</feature>
<feature type="compositionally biased region" description="Polar residues" evidence="4">
    <location>
        <begin position="1015"/>
        <end position="1028"/>
    </location>
</feature>
<dbReference type="InterPro" id="IPR011006">
    <property type="entry name" value="CheY-like_superfamily"/>
</dbReference>
<feature type="region of interest" description="Disordered" evidence="4">
    <location>
        <begin position="671"/>
        <end position="704"/>
    </location>
</feature>
<keyword evidence="1 3" id="KW-0597">Phosphoprotein</keyword>
<evidence type="ECO:0000259" key="5">
    <source>
        <dbReference type="PROSITE" id="PS50110"/>
    </source>
</evidence>
<feature type="region of interest" description="Disordered" evidence="4">
    <location>
        <begin position="1354"/>
        <end position="1446"/>
    </location>
</feature>
<evidence type="ECO:0000313" key="7">
    <source>
        <dbReference type="Proteomes" id="UP000541558"/>
    </source>
</evidence>
<feature type="compositionally biased region" description="Low complexity" evidence="4">
    <location>
        <begin position="803"/>
        <end position="826"/>
    </location>
</feature>
<feature type="region of interest" description="Disordered" evidence="4">
    <location>
        <begin position="440"/>
        <end position="461"/>
    </location>
</feature>
<protein>
    <recommendedName>
        <fullName evidence="5">Response regulatory domain-containing protein</fullName>
    </recommendedName>
</protein>
<feature type="compositionally biased region" description="Low complexity" evidence="4">
    <location>
        <begin position="958"/>
        <end position="993"/>
    </location>
</feature>
<feature type="modified residue" description="4-aspartylphosphate" evidence="3">
    <location>
        <position position="1148"/>
    </location>
</feature>
<dbReference type="SMART" id="SM00448">
    <property type="entry name" value="REC"/>
    <property type="match status" value="1"/>
</dbReference>
<dbReference type="Proteomes" id="UP000541558">
    <property type="component" value="Unassembled WGS sequence"/>
</dbReference>
<feature type="compositionally biased region" description="Low complexity" evidence="4">
    <location>
        <begin position="75"/>
        <end position="86"/>
    </location>
</feature>
<dbReference type="GO" id="GO:0000156">
    <property type="term" value="F:phosphorelay response regulator activity"/>
    <property type="evidence" value="ECO:0007669"/>
    <property type="project" value="UniProtKB-ARBA"/>
</dbReference>
<evidence type="ECO:0000256" key="4">
    <source>
        <dbReference type="SAM" id="MobiDB-lite"/>
    </source>
</evidence>
<dbReference type="PANTHER" id="PTHR45339">
    <property type="entry name" value="HYBRID SIGNAL TRANSDUCTION HISTIDINE KINASE J"/>
    <property type="match status" value="1"/>
</dbReference>
<feature type="compositionally biased region" description="Low complexity" evidence="4">
    <location>
        <begin position="188"/>
        <end position="214"/>
    </location>
</feature>
<comment type="caution">
    <text evidence="6">The sequence shown here is derived from an EMBL/GenBank/DDBJ whole genome shotgun (WGS) entry which is preliminary data.</text>
</comment>
<sequence length="1446" mass="152363">MSANAGPQLPKLPALRLTPNGECVIEDAVPLDVPQNSNGFSVSYAQTGKAVPWVASSSSGGVAATAASLAALDAQNQVSRSNSSSRMENGTSEVEEESLAGGGGGGGGLTGGFEHQMGPETSFGPLSTRSEIPPQLNEKPLSSSPPRFSRAATMPLPSQLNQLLHPHRTQRSASFWGPNAPDTLEEVGGSSASGRATPTASTSSPSFSASGSGYESPHVRELSYELADSIQMVVQTLLQISPAQVLDPGKEQFTACALSIPTSSMSAMFTVMKNINYLSANMSSYFGEDAFSRLPGTPDGTLPPLPPSPGLERIEFDIGETLQAVGDSLSGCAAQAGVDLVLYHGDVSLKHVSVYGDEASLRYAITQVIQQVLNTAERGDSVELGLFMTPVTAGEGDTQGYFLTPPEHGEPSNNGGDPQMPRPSDIELQCMIRISHKFASPERGEADPYGPEPEQTRPSPNLSTISIRQILRHTSSVLKKDLPPPPTFPMGRTIELEFPLRRARSSFLTPGAHGLLGTASPTVATFAAASNTVSDGDGYIQRDASLPHLIEFAETLKGKKVTLYASAKGSFAQHLTSYLTAWGMIVSHVTPEGTVDGVTDLPSAPLDAELPPGSNAILAALVGKLEASKMNGLGVPEVDGRKPMSFIFIDDDIEILKERLHALRADQPPASFLHSMKRPPLSSLHRPRSTTHIPTTANPAPAPPPLTPNVVILHFTSLSNYKHLRESVQTIISTYAGTNVPVPEVMIIPKPAGPRRFLAALFTAVTKPPVDPQFVPIATSPMSPGVNGQPFFFPPPPPPTVASEPSPKPSTKSPPLSPSLRPIGSRTNSDRSMKSSMSIEAPPHIPPSPLTIPDNIEYFSAAAHKLGTTPSSGFVIQSPDGQPAGILFRPNLKGKSTGRSSSRVRPPSMERGGTDQQTMKPPMIRRDSSRRNTQSSGMLDFRALHAASSAATSPSGDPPSTVSPVSATSISPSTSGGSSSSVPPPIQVSTSTPAPSSEKASSPMTPNKAAIALASGSTSIPGTTTRKSSLGPKPTSPPGSPKTDGKSWTSRKMTANDSRESSTTPRANNTNAPSNTGSSSSLAFKKGKVSESNIIPPISVLVVDDNPINQTILSTFMRKKKIKYDIANNGAEAVAKWKTGGFHLILMDIQMPIMDGIEATKEIRRLEKLGSSSGFPQLTPTIEGQRTPSDVSTADSRSAASPYRSSVIIVALTASSLQSDRVAALAAGCNDFLTKPVSLLWLNNKIIEWGSIKALQMWADLRPDVVRSMNTGQAQQARAVAENLHMPRTLLRKRTPSPKRSSSLKEEQDAAIALASPSGGGMIPQAVQKAIATAELNAAVQAEAARSAAVASATSLARSNSKLSRTSSRRASTSPEAVESRLPPRVRRVSVDVDSERDHEYRSASPSSSSYFTPVAGSPASSSQEDIVSTKTDDAAVVVPDSENQR</sequence>
<feature type="region of interest" description="Disordered" evidence="4">
    <location>
        <begin position="786"/>
        <end position="852"/>
    </location>
</feature>
<feature type="compositionally biased region" description="Basic and acidic residues" evidence="4">
    <location>
        <begin position="1389"/>
        <end position="1402"/>
    </location>
</feature>
<feature type="domain" description="Response regulatory" evidence="5">
    <location>
        <begin position="1099"/>
        <end position="1250"/>
    </location>
</feature>
<dbReference type="Pfam" id="PF00072">
    <property type="entry name" value="Response_reg"/>
    <property type="match status" value="1"/>
</dbReference>
<dbReference type="Gene3D" id="3.40.50.2300">
    <property type="match status" value="1"/>
</dbReference>
<dbReference type="CDD" id="cd17546">
    <property type="entry name" value="REC_hyHK_CKI1_RcsC-like"/>
    <property type="match status" value="1"/>
</dbReference>